<evidence type="ECO:0000313" key="2">
    <source>
        <dbReference type="Proteomes" id="UP001168096"/>
    </source>
</evidence>
<gene>
    <name evidence="1" type="ORF">QPK29_021485</name>
</gene>
<sequence length="244" mass="26555">MTRTLFKAVAGWFAARTARAIRPAYLPLATAPECDQAGDALRIAYEQAVVEGYRSMRGLMDQQRGRKAKSTLRTDDIAGNVRAVGVQFSKAAATLDPDGLASEMIRLFCVGVPHMDKLDNQRRVATVWSALLAPAVVMRQKRGHEIVVEHLADIAVEWMRTGSTELAAEAHASPDTCFISAHPARAYDLLTDTAKQHGLDHIKLARSVIEPVILPLGEYIGARQAADGVQVDLSGEQAMQKEAK</sequence>
<evidence type="ECO:0000313" key="1">
    <source>
        <dbReference type="EMBL" id="MFJ1470295.1"/>
    </source>
</evidence>
<dbReference type="EMBL" id="JASNRB020000013">
    <property type="protein sequence ID" value="MFJ1470295.1"/>
    <property type="molecule type" value="Genomic_DNA"/>
</dbReference>
<comment type="caution">
    <text evidence="1">The sequence shown here is derived from an EMBL/GenBank/DDBJ whole genome shotgun (WGS) entry which is preliminary data.</text>
</comment>
<protein>
    <submittedName>
        <fullName evidence="1">Uncharacterized protein</fullName>
    </submittedName>
</protein>
<dbReference type="Proteomes" id="UP001168096">
    <property type="component" value="Unassembled WGS sequence"/>
</dbReference>
<organism evidence="1 2">
    <name type="scientific">Massilia orientalis</name>
    <dbReference type="NCBI Taxonomy" id="3050128"/>
    <lineage>
        <taxon>Bacteria</taxon>
        <taxon>Pseudomonadati</taxon>
        <taxon>Pseudomonadota</taxon>
        <taxon>Betaproteobacteria</taxon>
        <taxon>Burkholderiales</taxon>
        <taxon>Oxalobacteraceae</taxon>
        <taxon>Telluria group</taxon>
        <taxon>Massilia</taxon>
    </lineage>
</organism>
<proteinExistence type="predicted"/>
<reference evidence="1" key="1">
    <citation type="submission" date="2024-11" db="EMBL/GenBank/DDBJ databases">
        <title>Description of Massilia orientalis sp. nov., isolated from rhizosphere soil of Ageratina adenophora.</title>
        <authorList>
            <person name="Wang Y."/>
        </authorList>
    </citation>
    <scope>NUCLEOTIDE SEQUENCE</scope>
    <source>
        <strain evidence="1">YIM B02787</strain>
    </source>
</reference>
<accession>A0ACC7MFJ7</accession>
<name>A0ACC7MFJ7_9BURK</name>
<keyword evidence="2" id="KW-1185">Reference proteome</keyword>